<accession>A0A2K9HHG3</accession>
<dbReference type="SUPFAM" id="SSF46785">
    <property type="entry name" value="Winged helix' DNA-binding domain"/>
    <property type="match status" value="1"/>
</dbReference>
<dbReference type="PROSITE" id="PS50995">
    <property type="entry name" value="HTH_MARR_2"/>
    <property type="match status" value="1"/>
</dbReference>
<keyword evidence="2" id="KW-0238">DNA-binding</keyword>
<feature type="domain" description="HTH marR-type" evidence="4">
    <location>
        <begin position="3"/>
        <end position="139"/>
    </location>
</feature>
<gene>
    <name evidence="5" type="ORF">LA20249_07250</name>
</gene>
<evidence type="ECO:0000259" key="4">
    <source>
        <dbReference type="PROSITE" id="PS50995"/>
    </source>
</evidence>
<keyword evidence="1" id="KW-0805">Transcription regulation</keyword>
<dbReference type="InterPro" id="IPR036390">
    <property type="entry name" value="WH_DNA-bd_sf"/>
</dbReference>
<keyword evidence="6" id="KW-1185">Reference proteome</keyword>
<dbReference type="Proteomes" id="UP000234653">
    <property type="component" value="Chromosome"/>
</dbReference>
<organism evidence="5 6">
    <name type="scientific">Companilactobacillus alimentarius DSM 20249</name>
    <dbReference type="NCBI Taxonomy" id="1423720"/>
    <lineage>
        <taxon>Bacteria</taxon>
        <taxon>Bacillati</taxon>
        <taxon>Bacillota</taxon>
        <taxon>Bacilli</taxon>
        <taxon>Lactobacillales</taxon>
        <taxon>Lactobacillaceae</taxon>
        <taxon>Companilactobacillus</taxon>
    </lineage>
</organism>
<evidence type="ECO:0000313" key="6">
    <source>
        <dbReference type="Proteomes" id="UP000234653"/>
    </source>
</evidence>
<dbReference type="InterPro" id="IPR000835">
    <property type="entry name" value="HTH_MarR-typ"/>
</dbReference>
<dbReference type="AlphaFoldDB" id="A0A2K9HHG3"/>
<keyword evidence="3" id="KW-0804">Transcription</keyword>
<protein>
    <recommendedName>
        <fullName evidence="4">HTH marR-type domain-containing protein</fullName>
    </recommendedName>
</protein>
<evidence type="ECO:0000256" key="1">
    <source>
        <dbReference type="ARBA" id="ARBA00023015"/>
    </source>
</evidence>
<dbReference type="GO" id="GO:0003700">
    <property type="term" value="F:DNA-binding transcription factor activity"/>
    <property type="evidence" value="ECO:0007669"/>
    <property type="project" value="InterPro"/>
</dbReference>
<dbReference type="KEGG" id="lali:LA20249_07250"/>
<dbReference type="PANTHER" id="PTHR42756:SF1">
    <property type="entry name" value="TRANSCRIPTIONAL REPRESSOR OF EMRAB OPERON"/>
    <property type="match status" value="1"/>
</dbReference>
<name>A0A2K9HHG3_9LACO</name>
<dbReference type="GO" id="GO:0003677">
    <property type="term" value="F:DNA binding"/>
    <property type="evidence" value="ECO:0007669"/>
    <property type="project" value="UniProtKB-KW"/>
</dbReference>
<proteinExistence type="predicted"/>
<dbReference type="PANTHER" id="PTHR42756">
    <property type="entry name" value="TRANSCRIPTIONAL REGULATOR, MARR"/>
    <property type="match status" value="1"/>
</dbReference>
<dbReference type="RefSeq" id="WP_057737119.1">
    <property type="nucleotide sequence ID" value="NZ_AZDQ01000005.1"/>
</dbReference>
<dbReference type="STRING" id="1423720.FC67_GL001265"/>
<dbReference type="OrthoDB" id="2608887at2"/>
<reference evidence="5 6" key="1">
    <citation type="submission" date="2016-12" db="EMBL/GenBank/DDBJ databases">
        <title>The whole genome sequencing and assembly of Lactobacillus alimentarius DSM 20249T strain.</title>
        <authorList>
            <person name="Lee Y.-J."/>
            <person name="Yi H."/>
            <person name="Bahn Y.-S."/>
            <person name="Kim J.F."/>
            <person name="Lee D.-W."/>
        </authorList>
    </citation>
    <scope>NUCLEOTIDE SEQUENCE [LARGE SCALE GENOMIC DNA]</scope>
    <source>
        <strain evidence="5 6">DSM 20249</strain>
    </source>
</reference>
<dbReference type="Pfam" id="PF01047">
    <property type="entry name" value="MarR"/>
    <property type="match status" value="1"/>
</dbReference>
<dbReference type="Gene3D" id="1.10.10.10">
    <property type="entry name" value="Winged helix-like DNA-binding domain superfamily/Winged helix DNA-binding domain"/>
    <property type="match status" value="1"/>
</dbReference>
<sequence length="147" mass="16836">MIEEEIYKNLINILVFFNRTDRDKKLIQAAGVELEATSLQAFISIGRMQPINVSDLANVLGKSHSSTSRQIDKLERNELVITYSSKKDSRIRSIQLSKKGMQIIENLNEARLQAMQKAFGSWQENDKQSLLLNLKHLSKTIDEMSQK</sequence>
<dbReference type="SMART" id="SM00347">
    <property type="entry name" value="HTH_MARR"/>
    <property type="match status" value="1"/>
</dbReference>
<dbReference type="InterPro" id="IPR036388">
    <property type="entry name" value="WH-like_DNA-bd_sf"/>
</dbReference>
<dbReference type="EMBL" id="CP018867">
    <property type="protein sequence ID" value="AUI71984.1"/>
    <property type="molecule type" value="Genomic_DNA"/>
</dbReference>
<evidence type="ECO:0000313" key="5">
    <source>
        <dbReference type="EMBL" id="AUI71984.1"/>
    </source>
</evidence>
<evidence type="ECO:0000256" key="3">
    <source>
        <dbReference type="ARBA" id="ARBA00023163"/>
    </source>
</evidence>
<evidence type="ECO:0000256" key="2">
    <source>
        <dbReference type="ARBA" id="ARBA00023125"/>
    </source>
</evidence>